<proteinExistence type="predicted"/>
<accession>A0A0D8JEB2</accession>
<dbReference type="PATRIC" id="fig|1544798.3.peg.1390"/>
<dbReference type="EMBL" id="JRHC01000001">
    <property type="protein sequence ID" value="KJF45129.1"/>
    <property type="molecule type" value="Genomic_DNA"/>
</dbReference>
<protein>
    <submittedName>
        <fullName evidence="1">Cytochrome C-binding protein</fullName>
    </submittedName>
</protein>
<dbReference type="OrthoDB" id="1117425at2"/>
<dbReference type="AlphaFoldDB" id="A0A0D8JEB2"/>
<evidence type="ECO:0000313" key="2">
    <source>
        <dbReference type="Proteomes" id="UP000032544"/>
    </source>
</evidence>
<dbReference type="Gene3D" id="2.120.10.30">
    <property type="entry name" value="TolB, C-terminal domain"/>
    <property type="match status" value="2"/>
</dbReference>
<comment type="caution">
    <text evidence="1">The sequence shown here is derived from an EMBL/GenBank/DDBJ whole genome shotgun (WGS) entry which is preliminary data.</text>
</comment>
<gene>
    <name evidence="1" type="ORF">LH29_06925</name>
</gene>
<evidence type="ECO:0000313" key="1">
    <source>
        <dbReference type="EMBL" id="KJF45129.1"/>
    </source>
</evidence>
<organism evidence="1 2">
    <name type="scientific">Draconibacterium sediminis</name>
    <dbReference type="NCBI Taxonomy" id="1544798"/>
    <lineage>
        <taxon>Bacteria</taxon>
        <taxon>Pseudomonadati</taxon>
        <taxon>Bacteroidota</taxon>
        <taxon>Bacteroidia</taxon>
        <taxon>Marinilabiliales</taxon>
        <taxon>Prolixibacteraceae</taxon>
        <taxon>Draconibacterium</taxon>
    </lineage>
</organism>
<dbReference type="SUPFAM" id="SSF82171">
    <property type="entry name" value="DPP6 N-terminal domain-like"/>
    <property type="match status" value="1"/>
</dbReference>
<dbReference type="Pfam" id="PF07676">
    <property type="entry name" value="PD40"/>
    <property type="match status" value="3"/>
</dbReference>
<dbReference type="Proteomes" id="UP000032544">
    <property type="component" value="Unassembled WGS sequence"/>
</dbReference>
<dbReference type="STRING" id="1544798.LH29_06925"/>
<dbReference type="InterPro" id="IPR011042">
    <property type="entry name" value="6-blade_b-propeller_TolB-like"/>
</dbReference>
<name>A0A0D8JEB2_9BACT</name>
<dbReference type="RefSeq" id="WP_045028853.1">
    <property type="nucleotide sequence ID" value="NZ_JRHC01000001.1"/>
</dbReference>
<reference evidence="1 2" key="1">
    <citation type="submission" date="2014-09" db="EMBL/GenBank/DDBJ databases">
        <title>Draft Genome Sequence of Draconibacterium sp. JN14CK-3.</title>
        <authorList>
            <person name="Dong C."/>
            <person name="Lai Q."/>
            <person name="Shao Z."/>
        </authorList>
    </citation>
    <scope>NUCLEOTIDE SEQUENCE [LARGE SCALE GENOMIC DNA]</scope>
    <source>
        <strain evidence="1 2">JN14CK-3</strain>
    </source>
</reference>
<keyword evidence="2" id="KW-1185">Reference proteome</keyword>
<dbReference type="InterPro" id="IPR011659">
    <property type="entry name" value="WD40"/>
</dbReference>
<sequence>MQKSRLPHLLFCIGLGFFWACTGNINIDENLNKIPQIFPDYTGVTVPENIAPLHFKLAESCDYSDAYAIFETGTEQIKVKEYGKQFAIGESAWKKLIESAQEGAIDVKIVTKTDEKWVAYKPFQFFVSPDRVDPYIAYRLIEPGYETWNEMGIYQRCVETFKQTEIATNKTMDYNCVNCHSFCMQSPDTMLFHIRKDFGGTLVMRGNKIEKLNTKTPETMSPLVYPSWHPSGNFVAFSVNSTKQMFHTSDRNRIEVFDYKSDVVIYDVEKHEIFSTPELFSKSAFETFPTFSPDGQTLYFCSADSVTIPDEYEKVRYNLCSITFDPASRRFGEEVDTLVNASSMGKSISFPRVSPDGNFLMFTLFNYGNFSIWHREADLYLLSLADKKVTALDILNSNETESYHSWSSNSRWVVFSSRRLDGLYSRPFIAHIDKNGVASKPFVLPQDDVDYYTQLLKSYNIPEFVKGKVNVTPYQVSETARNEKGIDVLFKN</sequence>